<reference evidence="4 5" key="1">
    <citation type="submission" date="2016-10" db="EMBL/GenBank/DDBJ databases">
        <authorList>
            <person name="de Groot N.N."/>
        </authorList>
    </citation>
    <scope>NUCLEOTIDE SEQUENCE [LARGE SCALE GENOMIC DNA]</scope>
    <source>
        <strain evidence="4 5">DSM 22789</strain>
    </source>
</reference>
<dbReference type="GO" id="GO:0005886">
    <property type="term" value="C:plasma membrane"/>
    <property type="evidence" value="ECO:0007669"/>
    <property type="project" value="UniProtKB-SubCell"/>
</dbReference>
<dbReference type="InterPro" id="IPR010131">
    <property type="entry name" value="MdtP/NodT-like"/>
</dbReference>
<keyword evidence="5" id="KW-1185">Reference proteome</keyword>
<dbReference type="RefSeq" id="WP_093366849.1">
    <property type="nucleotide sequence ID" value="NZ_FOZZ01000011.1"/>
</dbReference>
<evidence type="ECO:0000313" key="4">
    <source>
        <dbReference type="EMBL" id="SFT07676.1"/>
    </source>
</evidence>
<evidence type="ECO:0000256" key="1">
    <source>
        <dbReference type="ARBA" id="ARBA00007613"/>
    </source>
</evidence>
<keyword evidence="2 4" id="KW-0449">Lipoprotein</keyword>
<dbReference type="STRING" id="683125.SAMN05660206_11112"/>
<evidence type="ECO:0000256" key="3">
    <source>
        <dbReference type="SAM" id="Coils"/>
    </source>
</evidence>
<dbReference type="NCBIfam" id="TIGR01845">
    <property type="entry name" value="outer_NodT"/>
    <property type="match status" value="1"/>
</dbReference>
<dbReference type="Gene3D" id="1.20.1600.10">
    <property type="entry name" value="Outer membrane efflux proteins (OEP)"/>
    <property type="match status" value="1"/>
</dbReference>
<dbReference type="Proteomes" id="UP000198785">
    <property type="component" value="Unassembled WGS sequence"/>
</dbReference>
<proteinExistence type="inferred from homology"/>
<keyword evidence="3" id="KW-0175">Coiled coil</keyword>
<name>A0A1I6V245_9SPHI</name>
<comment type="similarity">
    <text evidence="1 2">Belongs to the outer membrane factor (OMF) (TC 1.B.17) family.</text>
</comment>
<accession>A0A1I6V245</accession>
<evidence type="ECO:0000313" key="5">
    <source>
        <dbReference type="Proteomes" id="UP000198785"/>
    </source>
</evidence>
<keyword evidence="2" id="KW-1134">Transmembrane beta strand</keyword>
<dbReference type="PROSITE" id="PS51257">
    <property type="entry name" value="PROKAR_LIPOPROTEIN"/>
    <property type="match status" value="1"/>
</dbReference>
<dbReference type="InterPro" id="IPR003423">
    <property type="entry name" value="OMP_efflux"/>
</dbReference>
<dbReference type="AlphaFoldDB" id="A0A1I6V245"/>
<dbReference type="Gene3D" id="2.20.200.10">
    <property type="entry name" value="Outer membrane efflux proteins (OEP)"/>
    <property type="match status" value="1"/>
</dbReference>
<sequence>MKYINIKQFLIIVTLLISISACKVGQKYVQPDLHLPEDFRGDTMTFDRDTTQLGQISWREFFKDPVLLALIDSGLQYNYDMRTALKNIEIANKSLRINKLEYLPSVDANIATINKQYRSRDFYSNPSSKWYNGKDAPENMYNYQSQHSSGLSFSWELDIWGRIAQQQDILQADLLDTYEARTAIQTKLIADIASGYFNLLMLDAQIEVAKRNLRLNDSTLNIIRLQFDAGEITALAIQQTESQRLLAASLIPGLEKEIALQENALRTLIGEMPSSVERGHHTDNLMMDNSNISMGTPMDIVRNRPDIKRSEYNLIAANAEMNIKQIMRYPQVSLDGVFGVNAMLPKNWFNIPGALLGGFAGQISAPVFKNKKLKTQYEIAKLEREKAELQLQQTVMEAVGEVSDAIIVVEKQKEQLDLAKKRVSNSELAVKNASLLFRSGYATYLEVITAQSNALQSELALVDIQQRQLDAYVDLYRALGGGWN</sequence>
<dbReference type="SUPFAM" id="SSF56954">
    <property type="entry name" value="Outer membrane efflux proteins (OEP)"/>
    <property type="match status" value="1"/>
</dbReference>
<dbReference type="Pfam" id="PF02321">
    <property type="entry name" value="OEP"/>
    <property type="match status" value="2"/>
</dbReference>
<dbReference type="GO" id="GO:0015562">
    <property type="term" value="F:efflux transmembrane transporter activity"/>
    <property type="evidence" value="ECO:0007669"/>
    <property type="project" value="InterPro"/>
</dbReference>
<protein>
    <submittedName>
        <fullName evidence="4">Efflux transporter, outer membrane factor (OMF) lipoprotein, NodT family</fullName>
    </submittedName>
</protein>
<feature type="coiled-coil region" evidence="3">
    <location>
        <begin position="370"/>
        <end position="429"/>
    </location>
</feature>
<comment type="subcellular location">
    <subcellularLocation>
        <location evidence="2">Cell membrane</location>
        <topology evidence="2">Lipid-anchor</topology>
    </subcellularLocation>
</comment>
<keyword evidence="2" id="KW-0564">Palmitate</keyword>
<dbReference type="PANTHER" id="PTHR30203:SF33">
    <property type="entry name" value="BLR4455 PROTEIN"/>
    <property type="match status" value="1"/>
</dbReference>
<evidence type="ECO:0000256" key="2">
    <source>
        <dbReference type="RuleBase" id="RU362097"/>
    </source>
</evidence>
<dbReference type="EMBL" id="FOZZ01000011">
    <property type="protein sequence ID" value="SFT07676.1"/>
    <property type="molecule type" value="Genomic_DNA"/>
</dbReference>
<keyword evidence="2" id="KW-0472">Membrane</keyword>
<organism evidence="4 5">
    <name type="scientific">Sphingobacterium wenxiniae</name>
    <dbReference type="NCBI Taxonomy" id="683125"/>
    <lineage>
        <taxon>Bacteria</taxon>
        <taxon>Pseudomonadati</taxon>
        <taxon>Bacteroidota</taxon>
        <taxon>Sphingobacteriia</taxon>
        <taxon>Sphingobacteriales</taxon>
        <taxon>Sphingobacteriaceae</taxon>
        <taxon>Sphingobacterium</taxon>
    </lineage>
</organism>
<dbReference type="PANTHER" id="PTHR30203">
    <property type="entry name" value="OUTER MEMBRANE CATION EFFLUX PROTEIN"/>
    <property type="match status" value="1"/>
</dbReference>
<gene>
    <name evidence="4" type="ORF">SAMN05660206_11112</name>
</gene>
<keyword evidence="2" id="KW-0812">Transmembrane</keyword>
<dbReference type="OrthoDB" id="9770517at2"/>